<gene>
    <name evidence="1" type="ORF">ALC57_07528</name>
</gene>
<organism evidence="1 2">
    <name type="scientific">Trachymyrmex cornetzi</name>
    <dbReference type="NCBI Taxonomy" id="471704"/>
    <lineage>
        <taxon>Eukaryota</taxon>
        <taxon>Metazoa</taxon>
        <taxon>Ecdysozoa</taxon>
        <taxon>Arthropoda</taxon>
        <taxon>Hexapoda</taxon>
        <taxon>Insecta</taxon>
        <taxon>Pterygota</taxon>
        <taxon>Neoptera</taxon>
        <taxon>Endopterygota</taxon>
        <taxon>Hymenoptera</taxon>
        <taxon>Apocrita</taxon>
        <taxon>Aculeata</taxon>
        <taxon>Formicoidea</taxon>
        <taxon>Formicidae</taxon>
        <taxon>Myrmicinae</taxon>
        <taxon>Trachymyrmex</taxon>
    </lineage>
</organism>
<proteinExistence type="predicted"/>
<dbReference type="EMBL" id="KQ979613">
    <property type="protein sequence ID" value="KYN20121.1"/>
    <property type="molecule type" value="Genomic_DNA"/>
</dbReference>
<reference evidence="1 2" key="1">
    <citation type="submission" date="2015-09" db="EMBL/GenBank/DDBJ databases">
        <title>Trachymyrmex cornetzi WGS genome.</title>
        <authorList>
            <person name="Nygaard S."/>
            <person name="Hu H."/>
            <person name="Boomsma J."/>
            <person name="Zhang G."/>
        </authorList>
    </citation>
    <scope>NUCLEOTIDE SEQUENCE [LARGE SCALE GENOMIC DNA]</scope>
    <source>
        <strain evidence="1">Tcor2-1</strain>
        <tissue evidence="1">Whole body</tissue>
    </source>
</reference>
<feature type="non-terminal residue" evidence="1">
    <location>
        <position position="1"/>
    </location>
</feature>
<dbReference type="Proteomes" id="UP000078492">
    <property type="component" value="Unassembled WGS sequence"/>
</dbReference>
<evidence type="ECO:0000313" key="1">
    <source>
        <dbReference type="EMBL" id="KYN20121.1"/>
    </source>
</evidence>
<dbReference type="AlphaFoldDB" id="A0A151J878"/>
<sequence>TINKDDLGFRCSALLVDYSAIDFKSESIECKAEQVAKASNGIDPRMRPHSLNLTKKRDRDIEDGTVGACDRRDPEAQRKLGECI</sequence>
<protein>
    <submittedName>
        <fullName evidence="1">Uncharacterized protein</fullName>
    </submittedName>
</protein>
<accession>A0A151J878</accession>
<evidence type="ECO:0000313" key="2">
    <source>
        <dbReference type="Proteomes" id="UP000078492"/>
    </source>
</evidence>
<name>A0A151J878_9HYME</name>
<keyword evidence="2" id="KW-1185">Reference proteome</keyword>